<evidence type="ECO:0000256" key="1">
    <source>
        <dbReference type="SAM" id="Phobius"/>
    </source>
</evidence>
<evidence type="ECO:0000313" key="2">
    <source>
        <dbReference type="EMBL" id="MFC0080212.1"/>
    </source>
</evidence>
<keyword evidence="1" id="KW-0472">Membrane</keyword>
<feature type="transmembrane region" description="Helical" evidence="1">
    <location>
        <begin position="195"/>
        <end position="215"/>
    </location>
</feature>
<protein>
    <submittedName>
        <fullName evidence="2">Uncharacterized protein</fullName>
    </submittedName>
</protein>
<keyword evidence="3" id="KW-1185">Reference proteome</keyword>
<dbReference type="RefSeq" id="WP_379682567.1">
    <property type="nucleotide sequence ID" value="NZ_JBHLYW010000032.1"/>
</dbReference>
<accession>A0ABV6BXN8</accession>
<dbReference type="EMBL" id="JBHLYW010000032">
    <property type="protein sequence ID" value="MFC0080212.1"/>
    <property type="molecule type" value="Genomic_DNA"/>
</dbReference>
<keyword evidence="1" id="KW-1133">Transmembrane helix</keyword>
<keyword evidence="1" id="KW-0812">Transmembrane</keyword>
<feature type="transmembrane region" description="Helical" evidence="1">
    <location>
        <begin position="59"/>
        <end position="83"/>
    </location>
</feature>
<organism evidence="2 3">
    <name type="scientific">Flavobacterium procerum</name>
    <dbReference type="NCBI Taxonomy" id="1455569"/>
    <lineage>
        <taxon>Bacteria</taxon>
        <taxon>Pseudomonadati</taxon>
        <taxon>Bacteroidota</taxon>
        <taxon>Flavobacteriia</taxon>
        <taxon>Flavobacteriales</taxon>
        <taxon>Flavobacteriaceae</taxon>
        <taxon>Flavobacterium</taxon>
    </lineage>
</organism>
<name>A0ABV6BXN8_9FLAO</name>
<feature type="transmembrane region" description="Helical" evidence="1">
    <location>
        <begin position="20"/>
        <end position="39"/>
    </location>
</feature>
<sequence>MKEEIKIAAKITAKTSLKWFTIVFIGGLFTLICFLIILFQNMGLGGGGHGNAYAFTVNLFLNNICGFLLFVGAPAFAAGYFMIANKVAIQTMIHQVWENKMGKYIEEKVILLVDKLTASQNWANSASNATMLRLKLLEANKNDKETSVIKKRIIGYFFAKINLDDIDFSNKDLKLSEIISFKLNRFISETIEPSFLFFWLLLAFQLILIIAAQFFN</sequence>
<reference evidence="2 3" key="1">
    <citation type="submission" date="2024-09" db="EMBL/GenBank/DDBJ databases">
        <authorList>
            <person name="Sun Q."/>
            <person name="Mori K."/>
        </authorList>
    </citation>
    <scope>NUCLEOTIDE SEQUENCE [LARGE SCALE GENOMIC DNA]</scope>
    <source>
        <strain evidence="2 3">CGMCC 1.12926</strain>
    </source>
</reference>
<comment type="caution">
    <text evidence="2">The sequence shown here is derived from an EMBL/GenBank/DDBJ whole genome shotgun (WGS) entry which is preliminary data.</text>
</comment>
<proteinExistence type="predicted"/>
<dbReference type="Proteomes" id="UP001589734">
    <property type="component" value="Unassembled WGS sequence"/>
</dbReference>
<gene>
    <name evidence="2" type="ORF">ACFFLS_24420</name>
</gene>
<evidence type="ECO:0000313" key="3">
    <source>
        <dbReference type="Proteomes" id="UP001589734"/>
    </source>
</evidence>